<keyword evidence="2" id="KW-1185">Reference proteome</keyword>
<name>A0ABU6QW61_9FABA</name>
<sequence length="107" mass="12725">MKSNNDIWEIDSILWDIREIKSTIDGFTWVPREGNNLAQLIAKHKKNDALPPNRSYYPPPSILMQIQIDKTPQSRRMRPWYLLQNRDEEVVIKLLLAYDLQKPSYRS</sequence>
<proteinExistence type="predicted"/>
<organism evidence="1 2">
    <name type="scientific">Stylosanthes scabra</name>
    <dbReference type="NCBI Taxonomy" id="79078"/>
    <lineage>
        <taxon>Eukaryota</taxon>
        <taxon>Viridiplantae</taxon>
        <taxon>Streptophyta</taxon>
        <taxon>Embryophyta</taxon>
        <taxon>Tracheophyta</taxon>
        <taxon>Spermatophyta</taxon>
        <taxon>Magnoliopsida</taxon>
        <taxon>eudicotyledons</taxon>
        <taxon>Gunneridae</taxon>
        <taxon>Pentapetalae</taxon>
        <taxon>rosids</taxon>
        <taxon>fabids</taxon>
        <taxon>Fabales</taxon>
        <taxon>Fabaceae</taxon>
        <taxon>Papilionoideae</taxon>
        <taxon>50 kb inversion clade</taxon>
        <taxon>dalbergioids sensu lato</taxon>
        <taxon>Dalbergieae</taxon>
        <taxon>Pterocarpus clade</taxon>
        <taxon>Stylosanthes</taxon>
    </lineage>
</organism>
<evidence type="ECO:0000313" key="2">
    <source>
        <dbReference type="Proteomes" id="UP001341840"/>
    </source>
</evidence>
<dbReference type="EMBL" id="JASCZI010002077">
    <property type="protein sequence ID" value="MED6115813.1"/>
    <property type="molecule type" value="Genomic_DNA"/>
</dbReference>
<gene>
    <name evidence="1" type="ORF">PIB30_094340</name>
</gene>
<evidence type="ECO:0000313" key="1">
    <source>
        <dbReference type="EMBL" id="MED6115813.1"/>
    </source>
</evidence>
<protein>
    <recommendedName>
        <fullName evidence="3">RNase H type-1 domain-containing protein</fullName>
    </recommendedName>
</protein>
<accession>A0ABU6QW61</accession>
<reference evidence="1 2" key="1">
    <citation type="journal article" date="2023" name="Plants (Basel)">
        <title>Bridging the Gap: Combining Genomics and Transcriptomics Approaches to Understand Stylosanthes scabra, an Orphan Legume from the Brazilian Caatinga.</title>
        <authorList>
            <person name="Ferreira-Neto J.R.C."/>
            <person name="da Silva M.D."/>
            <person name="Binneck E."/>
            <person name="de Melo N.F."/>
            <person name="da Silva R.H."/>
            <person name="de Melo A.L.T.M."/>
            <person name="Pandolfi V."/>
            <person name="Bustamante F.O."/>
            <person name="Brasileiro-Vidal A.C."/>
            <person name="Benko-Iseppon A.M."/>
        </authorList>
    </citation>
    <scope>NUCLEOTIDE SEQUENCE [LARGE SCALE GENOMIC DNA]</scope>
    <source>
        <tissue evidence="1">Leaves</tissue>
    </source>
</reference>
<comment type="caution">
    <text evidence="1">The sequence shown here is derived from an EMBL/GenBank/DDBJ whole genome shotgun (WGS) entry which is preliminary data.</text>
</comment>
<dbReference type="Proteomes" id="UP001341840">
    <property type="component" value="Unassembled WGS sequence"/>
</dbReference>
<evidence type="ECO:0008006" key="3">
    <source>
        <dbReference type="Google" id="ProtNLM"/>
    </source>
</evidence>